<dbReference type="Pfam" id="PF01832">
    <property type="entry name" value="Glucosaminidase"/>
    <property type="match status" value="1"/>
</dbReference>
<dbReference type="EMBL" id="AUZI01000031">
    <property type="protein sequence ID" value="KID48134.1"/>
    <property type="molecule type" value="Genomic_DNA"/>
</dbReference>
<dbReference type="RefSeq" id="WP_039122617.1">
    <property type="nucleotide sequence ID" value="NZ_AOJP01000005.1"/>
</dbReference>
<evidence type="ECO:0000259" key="1">
    <source>
        <dbReference type="SMART" id="SM00047"/>
    </source>
</evidence>
<dbReference type="PANTHER" id="PTHR40572">
    <property type="entry name" value="PROTEIN BAX"/>
    <property type="match status" value="1"/>
</dbReference>
<dbReference type="OrthoDB" id="9788155at2"/>
<dbReference type="InterPro" id="IPR002901">
    <property type="entry name" value="MGlyc_endo_b_GlcNAc-like_dom"/>
</dbReference>
<dbReference type="GO" id="GO:0004040">
    <property type="term" value="F:amidase activity"/>
    <property type="evidence" value="ECO:0007669"/>
    <property type="project" value="InterPro"/>
</dbReference>
<proteinExistence type="predicted"/>
<name>A0A017H5K4_9FUSO</name>
<feature type="domain" description="Mannosyl-glycoprotein endo-beta-N-acetylglucosamidase-like" evidence="1">
    <location>
        <begin position="86"/>
        <end position="215"/>
    </location>
</feature>
<accession>A0A017H5K4</accession>
<evidence type="ECO:0000313" key="2">
    <source>
        <dbReference type="EMBL" id="KID48134.1"/>
    </source>
</evidence>
<organism evidence="2 3">
    <name type="scientific">Fusobacterium necrophorum subsp. funduliforme B35</name>
    <dbReference type="NCBI Taxonomy" id="1226633"/>
    <lineage>
        <taxon>Bacteria</taxon>
        <taxon>Fusobacteriati</taxon>
        <taxon>Fusobacteriota</taxon>
        <taxon>Fusobacteriia</taxon>
        <taxon>Fusobacteriales</taxon>
        <taxon>Fusobacteriaceae</taxon>
        <taxon>Fusobacterium</taxon>
    </lineage>
</organism>
<dbReference type="PANTHER" id="PTHR40572:SF1">
    <property type="entry name" value="PROTEIN BAX"/>
    <property type="match status" value="1"/>
</dbReference>
<dbReference type="Proteomes" id="UP000031184">
    <property type="component" value="Unassembled WGS sequence"/>
</dbReference>
<protein>
    <submittedName>
        <fullName evidence="2">Mannosyl-glycoprotein endo-beta-N-acetylglucosamidase</fullName>
    </submittedName>
</protein>
<dbReference type="InterPro" id="IPR053195">
    <property type="entry name" value="Bax-like"/>
</dbReference>
<dbReference type="AlphaFoldDB" id="A0A017H5K4"/>
<dbReference type="Gene3D" id="1.10.530.10">
    <property type="match status" value="1"/>
</dbReference>
<dbReference type="PATRIC" id="fig|1226633.4.peg.2338"/>
<dbReference type="SMART" id="SM00047">
    <property type="entry name" value="LYZ2"/>
    <property type="match status" value="1"/>
</dbReference>
<evidence type="ECO:0000313" key="3">
    <source>
        <dbReference type="Proteomes" id="UP000031184"/>
    </source>
</evidence>
<comment type="caution">
    <text evidence="2">The sequence shown here is derived from an EMBL/GenBank/DDBJ whole genome shotgun (WGS) entry which is preliminary data.</text>
</comment>
<reference evidence="2 3" key="1">
    <citation type="submission" date="2013-08" db="EMBL/GenBank/DDBJ databases">
        <title>An opportunistic ruminal bacterium that causes liver abscesses in cattle.</title>
        <authorList>
            <person name="Benahmed F.H."/>
            <person name="Rasmussen M."/>
            <person name="Harbottle H."/>
            <person name="Soppet D."/>
            <person name="Nagaraja T.G."/>
            <person name="Davidson M."/>
        </authorList>
    </citation>
    <scope>NUCLEOTIDE SEQUENCE [LARGE SCALE GENOMIC DNA]</scope>
    <source>
        <strain evidence="2 3">B35</strain>
    </source>
</reference>
<gene>
    <name evidence="2" type="ORF">C095_11545</name>
</gene>
<sequence>MKKFIILLLLFMVSFTFVCRNMMADTKLTSITQAKDFSKTAKNRKQVFINTLVPIIDEIKGNIKSDKERVEEILKKEESLRTASDKELLEVNYAKYKVSSRTPQELLKKMVLPPTSLIIAQASVESGWGSSKLAQLANNLFGMTSLSKADENSVKIGNMRYKKYAGIYESIEDYILTISRHNAYKSLRGGIRRGEDSVGLVKHLGSYSELGNKYSSYVAKVIQSNSLQKHDNRDL</sequence>